<evidence type="ECO:0000313" key="2">
    <source>
        <dbReference type="Proteomes" id="UP001179501"/>
    </source>
</evidence>
<dbReference type="RefSeq" id="WP_077083672.1">
    <property type="nucleotide sequence ID" value="NZ_CP116614.1"/>
</dbReference>
<accession>A0AAF0BGA7</accession>
<dbReference type="InterPro" id="IPR042099">
    <property type="entry name" value="ANL_N_sf"/>
</dbReference>
<dbReference type="EMBL" id="CP116614">
    <property type="protein sequence ID" value="WCG02992.1"/>
    <property type="molecule type" value="Genomic_DNA"/>
</dbReference>
<dbReference type="InterPro" id="IPR053158">
    <property type="entry name" value="CapK_Type1_Caps_Biosynth"/>
</dbReference>
<dbReference type="Gene3D" id="3.40.50.12780">
    <property type="entry name" value="N-terminal domain of ligase-like"/>
    <property type="match status" value="1"/>
</dbReference>
<dbReference type="AlphaFoldDB" id="A0AAF0BGA7"/>
<organism evidence="1 2">
    <name type="scientific">Porphyromonas gingivalis</name>
    <name type="common">Bacteroides gingivalis</name>
    <dbReference type="NCBI Taxonomy" id="837"/>
    <lineage>
        <taxon>Bacteria</taxon>
        <taxon>Pseudomonadati</taxon>
        <taxon>Bacteroidota</taxon>
        <taxon>Bacteroidia</taxon>
        <taxon>Bacteroidales</taxon>
        <taxon>Porphyromonadaceae</taxon>
        <taxon>Porphyromonas</taxon>
    </lineage>
</organism>
<dbReference type="Proteomes" id="UP001179501">
    <property type="component" value="Chromosome"/>
</dbReference>
<proteinExistence type="predicted"/>
<dbReference type="PANTHER" id="PTHR36932">
    <property type="entry name" value="CAPSULAR POLYSACCHARIDE BIOSYNTHESIS PROTEIN"/>
    <property type="match status" value="1"/>
</dbReference>
<protein>
    <submittedName>
        <fullName evidence="1">Capsular biosynthesis protein</fullName>
    </submittedName>
</protein>
<dbReference type="SUPFAM" id="SSF56801">
    <property type="entry name" value="Acetyl-CoA synthetase-like"/>
    <property type="match status" value="1"/>
</dbReference>
<evidence type="ECO:0000313" key="1">
    <source>
        <dbReference type="EMBL" id="WCG02992.1"/>
    </source>
</evidence>
<gene>
    <name evidence="1" type="ORF">NY151_10125</name>
</gene>
<reference evidence="1" key="1">
    <citation type="submission" date="2023-01" db="EMBL/GenBank/DDBJ databases">
        <title>Phages are important unrecognized players in the ecology of the oral pathogen Porphyromonas gingivalis.</title>
        <authorList>
            <person name="Matrishin C.B."/>
            <person name="Kauffman K.M."/>
        </authorList>
    </citation>
    <scope>NUCLEOTIDE SEQUENCE</scope>
    <source>
        <strain evidence="1">ATCC 49417</strain>
    </source>
</reference>
<dbReference type="PANTHER" id="PTHR36932:SF1">
    <property type="entry name" value="CAPSULAR POLYSACCHARIDE BIOSYNTHESIS PROTEIN"/>
    <property type="match status" value="1"/>
</dbReference>
<name>A0AAF0BGA7_PORGN</name>
<sequence length="424" mass="48820">MSMFSDASYHLKYRLRKAVRWTPAYRKAYRESAIMCSREQQEVLFWKILRYAVEHVPYYSEYRKFLDGGTRIKDLPLVTKENIAEDAILFVSDEFNRKRLLCVSTGGTTGTSTNIYTSWLDEIRQTAYTDAAFDLGRVADPVICTIREHDLGPHETYRFWGNRLMLSPSNISRDSLKYYVDLMRRYKVNILHCYPSSLMVFCKLLQSSRIELDIEAVLVSSEIVSSEVKHIVGAVFPRASFINLYAQTENVARGISLNSAPFEFMTSKFLVEFLDIGERRDGNIVAEIVGTNLEKKSMPLIRFATGDYAVIDPSGRVIDILGRTSEYLIDKFGSPIPCIVVNRPNTMDNVFLAQYYQDKIGEFEYRIMVNDRFGAKDIQAIKEDIQAEFGDKLTAKIHVVKELEKTSRGKHRKLIQKLDLSQYL</sequence>